<keyword evidence="2" id="KW-1185">Reference proteome</keyword>
<accession>A0A9D4MSP5</accession>
<organism evidence="1 2">
    <name type="scientific">Dreissena polymorpha</name>
    <name type="common">Zebra mussel</name>
    <name type="synonym">Mytilus polymorpha</name>
    <dbReference type="NCBI Taxonomy" id="45954"/>
    <lineage>
        <taxon>Eukaryota</taxon>
        <taxon>Metazoa</taxon>
        <taxon>Spiralia</taxon>
        <taxon>Lophotrochozoa</taxon>
        <taxon>Mollusca</taxon>
        <taxon>Bivalvia</taxon>
        <taxon>Autobranchia</taxon>
        <taxon>Heteroconchia</taxon>
        <taxon>Euheterodonta</taxon>
        <taxon>Imparidentia</taxon>
        <taxon>Neoheterodontei</taxon>
        <taxon>Myida</taxon>
        <taxon>Dreissenoidea</taxon>
        <taxon>Dreissenidae</taxon>
        <taxon>Dreissena</taxon>
    </lineage>
</organism>
<dbReference type="Proteomes" id="UP000828390">
    <property type="component" value="Unassembled WGS sequence"/>
</dbReference>
<comment type="caution">
    <text evidence="1">The sequence shown here is derived from an EMBL/GenBank/DDBJ whole genome shotgun (WGS) entry which is preliminary data.</text>
</comment>
<reference evidence="1" key="1">
    <citation type="journal article" date="2019" name="bioRxiv">
        <title>The Genome of the Zebra Mussel, Dreissena polymorpha: A Resource for Invasive Species Research.</title>
        <authorList>
            <person name="McCartney M.A."/>
            <person name="Auch B."/>
            <person name="Kono T."/>
            <person name="Mallez S."/>
            <person name="Zhang Y."/>
            <person name="Obille A."/>
            <person name="Becker A."/>
            <person name="Abrahante J.E."/>
            <person name="Garbe J."/>
            <person name="Badalamenti J.P."/>
            <person name="Herman A."/>
            <person name="Mangelson H."/>
            <person name="Liachko I."/>
            <person name="Sullivan S."/>
            <person name="Sone E.D."/>
            <person name="Koren S."/>
            <person name="Silverstein K.A.T."/>
            <person name="Beckman K.B."/>
            <person name="Gohl D.M."/>
        </authorList>
    </citation>
    <scope>NUCLEOTIDE SEQUENCE</scope>
    <source>
        <strain evidence="1">Duluth1</strain>
        <tissue evidence="1">Whole animal</tissue>
    </source>
</reference>
<gene>
    <name evidence="1" type="ORF">DPMN_007112</name>
</gene>
<protein>
    <submittedName>
        <fullName evidence="1">Uncharacterized protein</fullName>
    </submittedName>
</protein>
<evidence type="ECO:0000313" key="1">
    <source>
        <dbReference type="EMBL" id="KAH3883162.1"/>
    </source>
</evidence>
<reference evidence="1" key="2">
    <citation type="submission" date="2020-11" db="EMBL/GenBank/DDBJ databases">
        <authorList>
            <person name="McCartney M.A."/>
            <person name="Auch B."/>
            <person name="Kono T."/>
            <person name="Mallez S."/>
            <person name="Becker A."/>
            <person name="Gohl D.M."/>
            <person name="Silverstein K.A.T."/>
            <person name="Koren S."/>
            <person name="Bechman K.B."/>
            <person name="Herman A."/>
            <person name="Abrahante J.E."/>
            <person name="Garbe J."/>
        </authorList>
    </citation>
    <scope>NUCLEOTIDE SEQUENCE</scope>
    <source>
        <strain evidence="1">Duluth1</strain>
        <tissue evidence="1">Whole animal</tissue>
    </source>
</reference>
<dbReference type="EMBL" id="JAIWYP010000001">
    <property type="protein sequence ID" value="KAH3883162.1"/>
    <property type="molecule type" value="Genomic_DNA"/>
</dbReference>
<name>A0A9D4MSP5_DREPO</name>
<evidence type="ECO:0000313" key="2">
    <source>
        <dbReference type="Proteomes" id="UP000828390"/>
    </source>
</evidence>
<sequence length="62" mass="6578">MGLPITDNLSCTWGYQSQTTLVVSASATVGVGLPITDNLSCTWGYQSQTTLVAHGVTNHRQP</sequence>
<dbReference type="AlphaFoldDB" id="A0A9D4MSP5"/>
<proteinExistence type="predicted"/>